<reference evidence="1" key="2">
    <citation type="journal article" date="2019" name="bioRxiv">
        <title>Genomics, evolutionary history and diagnostics of the Alternaria alternata species group including apple and Asian pear pathotypes.</title>
        <authorList>
            <person name="Armitage A.D."/>
            <person name="Cockerton H.M."/>
            <person name="Sreenivasaprasad S."/>
            <person name="Woodhall J.W."/>
            <person name="Lane C.R."/>
            <person name="Harrison R.J."/>
            <person name="Clarkson J.P."/>
        </authorList>
    </citation>
    <scope>NUCLEOTIDE SEQUENCE</scope>
    <source>
        <strain evidence="1">FERA 1164</strain>
    </source>
</reference>
<dbReference type="Proteomes" id="UP000292340">
    <property type="component" value="Unassembled WGS sequence"/>
</dbReference>
<comment type="caution">
    <text evidence="1">The sequence shown here is derived from an EMBL/GenBank/DDBJ whole genome shotgun (WGS) entry which is preliminary data.</text>
</comment>
<reference evidence="1" key="1">
    <citation type="submission" date="2017-10" db="EMBL/GenBank/DDBJ databases">
        <authorList>
            <person name="Armitage A.D."/>
            <person name="Barbara D.J."/>
            <person name="Woodhall J.W."/>
            <person name="Sreenivasaprasad S."/>
            <person name="Lane C.R."/>
            <person name="Clarkson J.P."/>
            <person name="Harrison R.J."/>
        </authorList>
    </citation>
    <scope>NUCLEOTIDE SEQUENCE</scope>
    <source>
        <strain evidence="1">FERA 1164</strain>
    </source>
</reference>
<evidence type="ECO:0000313" key="2">
    <source>
        <dbReference type="Proteomes" id="UP000292340"/>
    </source>
</evidence>
<sequence>MEKAFPYDKNHQGSHNWSHNATLHIEIITEQQNAERVLLEDLFTLDQLL</sequence>
<accession>A0AB37VY79</accession>
<gene>
    <name evidence="1" type="ORF">AA0115_g12400</name>
</gene>
<protein>
    <submittedName>
        <fullName evidence="1">Uncharacterized protein</fullName>
    </submittedName>
</protein>
<name>A0AB37VY79_9PLEO</name>
<dbReference type="EMBL" id="PDXB01000076">
    <property type="protein sequence ID" value="RYN16347.1"/>
    <property type="molecule type" value="Genomic_DNA"/>
</dbReference>
<evidence type="ECO:0000313" key="1">
    <source>
        <dbReference type="EMBL" id="RYN16347.1"/>
    </source>
</evidence>
<organism evidence="1 2">
    <name type="scientific">Alternaria tenuissima</name>
    <dbReference type="NCBI Taxonomy" id="119927"/>
    <lineage>
        <taxon>Eukaryota</taxon>
        <taxon>Fungi</taxon>
        <taxon>Dikarya</taxon>
        <taxon>Ascomycota</taxon>
        <taxon>Pezizomycotina</taxon>
        <taxon>Dothideomycetes</taxon>
        <taxon>Pleosporomycetidae</taxon>
        <taxon>Pleosporales</taxon>
        <taxon>Pleosporineae</taxon>
        <taxon>Pleosporaceae</taxon>
        <taxon>Alternaria</taxon>
        <taxon>Alternaria sect. Alternaria</taxon>
        <taxon>Alternaria alternata complex</taxon>
    </lineage>
</organism>
<proteinExistence type="predicted"/>
<dbReference type="AlphaFoldDB" id="A0AB37VY79"/>